<dbReference type="GO" id="GO:0005634">
    <property type="term" value="C:nucleus"/>
    <property type="evidence" value="ECO:0007669"/>
    <property type="project" value="TreeGrafter"/>
</dbReference>
<dbReference type="Proteomes" id="UP001283361">
    <property type="component" value="Unassembled WGS sequence"/>
</dbReference>
<evidence type="ECO:0000313" key="2">
    <source>
        <dbReference type="EMBL" id="KAK3767491.1"/>
    </source>
</evidence>
<comment type="caution">
    <text evidence="2">The sequence shown here is derived from an EMBL/GenBank/DDBJ whole genome shotgun (WGS) entry which is preliminary data.</text>
</comment>
<feature type="region of interest" description="Disordered" evidence="1">
    <location>
        <begin position="590"/>
        <end position="637"/>
    </location>
</feature>
<name>A0AAE1DEE2_9GAST</name>
<feature type="region of interest" description="Disordered" evidence="1">
    <location>
        <begin position="693"/>
        <end position="728"/>
    </location>
</feature>
<feature type="region of interest" description="Disordered" evidence="1">
    <location>
        <begin position="743"/>
        <end position="763"/>
    </location>
</feature>
<dbReference type="EMBL" id="JAWDGP010004147">
    <property type="protein sequence ID" value="KAK3767491.1"/>
    <property type="molecule type" value="Genomic_DNA"/>
</dbReference>
<proteinExistence type="predicted"/>
<evidence type="ECO:0000313" key="3">
    <source>
        <dbReference type="Proteomes" id="UP001283361"/>
    </source>
</evidence>
<dbReference type="PANTHER" id="PTHR14694">
    <property type="entry name" value="CALCIUM-RESPONSIVE TRANSCRIPTION FACTOR"/>
    <property type="match status" value="1"/>
</dbReference>
<keyword evidence="3" id="KW-1185">Reference proteome</keyword>
<accession>A0AAE1DEE2</accession>
<feature type="region of interest" description="Disordered" evidence="1">
    <location>
        <begin position="1"/>
        <end position="20"/>
    </location>
</feature>
<organism evidence="2 3">
    <name type="scientific">Elysia crispata</name>
    <name type="common">lettuce slug</name>
    <dbReference type="NCBI Taxonomy" id="231223"/>
    <lineage>
        <taxon>Eukaryota</taxon>
        <taxon>Metazoa</taxon>
        <taxon>Spiralia</taxon>
        <taxon>Lophotrochozoa</taxon>
        <taxon>Mollusca</taxon>
        <taxon>Gastropoda</taxon>
        <taxon>Heterobranchia</taxon>
        <taxon>Euthyneura</taxon>
        <taxon>Panpulmonata</taxon>
        <taxon>Sacoglossa</taxon>
        <taxon>Placobranchoidea</taxon>
        <taxon>Plakobranchidae</taxon>
        <taxon>Elysia</taxon>
    </lineage>
</organism>
<dbReference type="GO" id="GO:0000981">
    <property type="term" value="F:DNA-binding transcription factor activity, RNA polymerase II-specific"/>
    <property type="evidence" value="ECO:0007669"/>
    <property type="project" value="TreeGrafter"/>
</dbReference>
<protein>
    <recommendedName>
        <fullName evidence="4">Calcium-responsive transcription factor</fullName>
    </recommendedName>
</protein>
<sequence length="1021" mass="108139">MTKDDVSEFEVEPLTTSDGPMWMELPLVSATGLDDGVEEGASAVVKLEEDEDMANLVHVKATDDADDHDIDPTQIVSVVGSGGNLIRANHATLQALLSTPVSAGQVFATAGNHEGGGLQVFALPQAAEIVGLNTAGAVAGTSSGGIATLAGEQQFVQMIPTGTDLSGLATKYIGLIAIGNSGMIIQDKSEIVGLSGLEMIQASETGELTAAATAENMAAFLMPPPPPPDGAGGLSGGVADRLVGDLSSLASKYGCLISQPELPPNCPSWATQLKNCEKIGDSYRGYVSNEVDLDLILTLHKQHTNSFWGTRQSPSPAKASTRLMWKSQYVPFDGIPFVNAGSRAVVMECQYGPRRKGTLGKRSAPSTVSTEFKQTCPARIYIKKVRKFPTYAVKLDQDKKSIRLAMDKAFHELREQGLDAWGEERYYVQLPTEKAHDYHDENPLQRSENLHPQLNSQTSQSYTGQITVSGAKLAAGTTSISTSVAVGGVGSTGVILSEQPQQRAPSEARIHPAVLDKLRQLVAGGETKLYAIRKQLRRFVVRELFQGTGQVPERHDLTMFPTVNDLKNHIHQALKDIESGVLPVTMACSETEQGPHEQDPNQDESEEVKPHLSSLWAGDAGETGERLGTPTSAPMPETVTVTLTQNPGEDGHHIISRIETHLSDGTTQVSTTLTPETAQLLSRLHPGLFPAGSLLQLEGMDPNSSSHGSSSSLNTAQTDKGGGTQDNVLTKTTNRVALAVNGNGKTNIDLDNAGEGGKNDFDQHALSGVMGDTSQQLAGLVGIDPDATNSISHMICGGREEEEGEVGEEESAPRNILVSQQQRQTHYHHHPSKLKLSAQAGISHLHSDSNHGIAALITTNAGNGVNVVNGSSFSSNLVVAGIETSAPSSSLTSSLTTPAPSLAAHHLNILSAVDTAAISQMMQSGAARLSIVPGHPNTLALVPADSVTTSLGLITAHDPSDLDASEGHGHLNLDSEHLIMDRPTSSLEEDHEKLAQDKIQLHITTDQEIGMAKLENQVSSL</sequence>
<dbReference type="PANTHER" id="PTHR14694:SF1">
    <property type="entry name" value="CALCIUM-RESPONSIVE TRANSCRIPTION FACTOR"/>
    <property type="match status" value="1"/>
</dbReference>
<evidence type="ECO:0000256" key="1">
    <source>
        <dbReference type="SAM" id="MobiDB-lite"/>
    </source>
</evidence>
<gene>
    <name evidence="2" type="ORF">RRG08_059059</name>
</gene>
<reference evidence="2" key="1">
    <citation type="journal article" date="2023" name="G3 (Bethesda)">
        <title>A reference genome for the long-term kleptoplast-retaining sea slug Elysia crispata morphotype clarki.</title>
        <authorList>
            <person name="Eastman K.E."/>
            <person name="Pendleton A.L."/>
            <person name="Shaikh M.A."/>
            <person name="Suttiyut T."/>
            <person name="Ogas R."/>
            <person name="Tomko P."/>
            <person name="Gavelis G."/>
            <person name="Widhalm J.R."/>
            <person name="Wisecaver J.H."/>
        </authorList>
    </citation>
    <scope>NUCLEOTIDE SEQUENCE</scope>
    <source>
        <strain evidence="2">ECLA1</strain>
    </source>
</reference>
<dbReference type="AlphaFoldDB" id="A0AAE1DEE2"/>
<evidence type="ECO:0008006" key="4">
    <source>
        <dbReference type="Google" id="ProtNLM"/>
    </source>
</evidence>
<dbReference type="InterPro" id="IPR029309">
    <property type="entry name" value="CaRF"/>
</dbReference>
<dbReference type="Pfam" id="PF15299">
    <property type="entry name" value="ALS2CR8"/>
    <property type="match status" value="1"/>
</dbReference>
<dbReference type="GO" id="GO:0000978">
    <property type="term" value="F:RNA polymerase II cis-regulatory region sequence-specific DNA binding"/>
    <property type="evidence" value="ECO:0007669"/>
    <property type="project" value="TreeGrafter"/>
</dbReference>